<name>A0ABS2DBP0_9SPHN</name>
<comment type="subcellular location">
    <subcellularLocation>
        <location evidence="1">Cell membrane</location>
        <topology evidence="1">Multi-pass membrane protein</topology>
    </subcellularLocation>
</comment>
<evidence type="ECO:0000256" key="6">
    <source>
        <dbReference type="ARBA" id="ARBA00023136"/>
    </source>
</evidence>
<evidence type="ECO:0000256" key="3">
    <source>
        <dbReference type="ARBA" id="ARBA00022475"/>
    </source>
</evidence>
<organism evidence="7 8">
    <name type="scientific">Sphingomonas longa</name>
    <dbReference type="NCBI Taxonomy" id="2778730"/>
    <lineage>
        <taxon>Bacteria</taxon>
        <taxon>Pseudomonadati</taxon>
        <taxon>Pseudomonadota</taxon>
        <taxon>Alphaproteobacteria</taxon>
        <taxon>Sphingomonadales</taxon>
        <taxon>Sphingomonadaceae</taxon>
        <taxon>Sphingomonas</taxon>
    </lineage>
</organism>
<dbReference type="EMBL" id="JAFEMC010000004">
    <property type="protein sequence ID" value="MBM6577439.1"/>
    <property type="molecule type" value="Genomic_DNA"/>
</dbReference>
<keyword evidence="3" id="KW-1003">Cell membrane</keyword>
<evidence type="ECO:0000313" key="8">
    <source>
        <dbReference type="Proteomes" id="UP000763641"/>
    </source>
</evidence>
<comment type="caution">
    <text evidence="7">The sequence shown here is derived from an EMBL/GenBank/DDBJ whole genome shotgun (WGS) entry which is preliminary data.</text>
</comment>
<keyword evidence="6" id="KW-0472">Membrane</keyword>
<proteinExistence type="inferred from homology"/>
<dbReference type="InterPro" id="IPR002758">
    <property type="entry name" value="Cation_antiport_E"/>
</dbReference>
<dbReference type="Pfam" id="PF01899">
    <property type="entry name" value="MNHE"/>
    <property type="match status" value="1"/>
</dbReference>
<sequence>MMRKPLALVALLASFVADLLLSSFAVARVVLAPTIRTHPAIVAMPVEVRTPWAVALLACFTSLTPGSTCLHVSDDRKRLYLHLLDGRNPEASIAKFRRVYERHLLELER</sequence>
<dbReference type="PANTHER" id="PTHR34584:SF1">
    <property type="entry name" value="NA(+)_H(+) ANTIPORTER SUBUNIT E1"/>
    <property type="match status" value="1"/>
</dbReference>
<evidence type="ECO:0000313" key="7">
    <source>
        <dbReference type="EMBL" id="MBM6577439.1"/>
    </source>
</evidence>
<evidence type="ECO:0000256" key="5">
    <source>
        <dbReference type="ARBA" id="ARBA00022989"/>
    </source>
</evidence>
<evidence type="ECO:0000256" key="2">
    <source>
        <dbReference type="ARBA" id="ARBA00006228"/>
    </source>
</evidence>
<accession>A0ABS2DBP0</accession>
<protein>
    <submittedName>
        <fullName evidence="7">Na+/H+ antiporter subunit E</fullName>
    </submittedName>
</protein>
<gene>
    <name evidence="7" type="ORF">ILT43_13740</name>
</gene>
<dbReference type="Proteomes" id="UP000763641">
    <property type="component" value="Unassembled WGS sequence"/>
</dbReference>
<keyword evidence="4" id="KW-0812">Transmembrane</keyword>
<evidence type="ECO:0000256" key="4">
    <source>
        <dbReference type="ARBA" id="ARBA00022692"/>
    </source>
</evidence>
<keyword evidence="8" id="KW-1185">Reference proteome</keyword>
<comment type="similarity">
    <text evidence="2">Belongs to the CPA3 antiporters (TC 2.A.63) subunit E family.</text>
</comment>
<reference evidence="7 8" key="1">
    <citation type="submission" date="2020-12" db="EMBL/GenBank/DDBJ databases">
        <title>Sphingomonas sp.</title>
        <authorList>
            <person name="Kim M.K."/>
        </authorList>
    </citation>
    <scope>NUCLEOTIDE SEQUENCE [LARGE SCALE GENOMIC DNA]</scope>
    <source>
        <strain evidence="7 8">BT552</strain>
    </source>
</reference>
<dbReference type="PANTHER" id="PTHR34584">
    <property type="entry name" value="NA(+)/H(+) ANTIPORTER SUBUNIT E1"/>
    <property type="match status" value="1"/>
</dbReference>
<evidence type="ECO:0000256" key="1">
    <source>
        <dbReference type="ARBA" id="ARBA00004651"/>
    </source>
</evidence>
<keyword evidence="5" id="KW-1133">Transmembrane helix</keyword>